<dbReference type="Proteomes" id="UP000663873">
    <property type="component" value="Unassembled WGS sequence"/>
</dbReference>
<gene>
    <name evidence="4" type="ORF">UJA718_LOCUS35412</name>
</gene>
<keyword evidence="5" id="KW-1185">Reference proteome</keyword>
<feature type="repeat" description="ANK" evidence="3">
    <location>
        <begin position="28"/>
        <end position="60"/>
    </location>
</feature>
<feature type="repeat" description="ANK" evidence="3">
    <location>
        <begin position="198"/>
        <end position="230"/>
    </location>
</feature>
<comment type="caution">
    <text evidence="4">The sequence shown here is derived from an EMBL/GenBank/DDBJ whole genome shotgun (WGS) entry which is preliminary data.</text>
</comment>
<dbReference type="PANTHER" id="PTHR23206">
    <property type="entry name" value="MASK PROTEIN"/>
    <property type="match status" value="1"/>
</dbReference>
<dbReference type="InterPro" id="IPR036770">
    <property type="entry name" value="Ankyrin_rpt-contain_sf"/>
</dbReference>
<dbReference type="PANTHER" id="PTHR23206:SF8">
    <property type="entry name" value="ANKYRIN REPEAT AND KH DOMAIN-CONTAINING 1"/>
    <property type="match status" value="1"/>
</dbReference>
<evidence type="ECO:0000256" key="1">
    <source>
        <dbReference type="ARBA" id="ARBA00022737"/>
    </source>
</evidence>
<dbReference type="EMBL" id="CAJOBP010033054">
    <property type="protein sequence ID" value="CAF4684237.1"/>
    <property type="molecule type" value="Genomic_DNA"/>
</dbReference>
<accession>A0A821HH71</accession>
<dbReference type="GO" id="GO:0005737">
    <property type="term" value="C:cytoplasm"/>
    <property type="evidence" value="ECO:0007669"/>
    <property type="project" value="TreeGrafter"/>
</dbReference>
<dbReference type="Pfam" id="PF12796">
    <property type="entry name" value="Ank_2"/>
    <property type="match status" value="3"/>
</dbReference>
<name>A0A821HH71_9BILA</name>
<dbReference type="InterPro" id="IPR051631">
    <property type="entry name" value="Ankyrin-KH/SAM_domain"/>
</dbReference>
<dbReference type="Gene3D" id="1.25.40.20">
    <property type="entry name" value="Ankyrin repeat-containing domain"/>
    <property type="match status" value="1"/>
</dbReference>
<feature type="repeat" description="ANK" evidence="3">
    <location>
        <begin position="163"/>
        <end position="195"/>
    </location>
</feature>
<organism evidence="4 5">
    <name type="scientific">Rotaria socialis</name>
    <dbReference type="NCBI Taxonomy" id="392032"/>
    <lineage>
        <taxon>Eukaryota</taxon>
        <taxon>Metazoa</taxon>
        <taxon>Spiralia</taxon>
        <taxon>Gnathifera</taxon>
        <taxon>Rotifera</taxon>
        <taxon>Eurotatoria</taxon>
        <taxon>Bdelloidea</taxon>
        <taxon>Philodinida</taxon>
        <taxon>Philodinidae</taxon>
        <taxon>Rotaria</taxon>
    </lineage>
</organism>
<dbReference type="InterPro" id="IPR002110">
    <property type="entry name" value="Ankyrin_rpt"/>
</dbReference>
<feature type="repeat" description="ANK" evidence="3">
    <location>
        <begin position="61"/>
        <end position="93"/>
    </location>
</feature>
<dbReference type="GO" id="GO:0045087">
    <property type="term" value="P:innate immune response"/>
    <property type="evidence" value="ECO:0007669"/>
    <property type="project" value="TreeGrafter"/>
</dbReference>
<protein>
    <recommendedName>
        <fullName evidence="6">Ankyrin repeat domain-containing protein 29</fullName>
    </recommendedName>
</protein>
<dbReference type="SUPFAM" id="SSF48403">
    <property type="entry name" value="Ankyrin repeat"/>
    <property type="match status" value="1"/>
</dbReference>
<feature type="non-terminal residue" evidence="4">
    <location>
        <position position="307"/>
    </location>
</feature>
<dbReference type="FunFam" id="1.25.40.20:FF:000131">
    <property type="entry name" value="ankyrin repeat domain-containing protein 17 isoform X1"/>
    <property type="match status" value="1"/>
</dbReference>
<dbReference type="PRINTS" id="PR01415">
    <property type="entry name" value="ANKYRIN"/>
</dbReference>
<evidence type="ECO:0000256" key="2">
    <source>
        <dbReference type="ARBA" id="ARBA00023043"/>
    </source>
</evidence>
<dbReference type="AlphaFoldDB" id="A0A821HH71"/>
<evidence type="ECO:0000256" key="3">
    <source>
        <dbReference type="PROSITE-ProRule" id="PRU00023"/>
    </source>
</evidence>
<feature type="repeat" description="ANK" evidence="3">
    <location>
        <begin position="231"/>
        <end position="263"/>
    </location>
</feature>
<feature type="repeat" description="ANK" evidence="3">
    <location>
        <begin position="96"/>
        <end position="128"/>
    </location>
</feature>
<evidence type="ECO:0000313" key="4">
    <source>
        <dbReference type="EMBL" id="CAF4684237.1"/>
    </source>
</evidence>
<sequence>LLATAGHASIVLRLIEHGANIEAQSERTKDTALSLACSGGRQDVVEVLLKNGANREHRNVSDYTALSLAASGGYVTIIKLLLSYGAEINSRTGSKLGITPLMLASMNGHVAAVKLLLDMGADINAQIETNRNTALTLACFQGRAEVVSLLVDRKANIEHRAKTGLTPLMESASGGYVDVGRVLLERGADVNALPVPTSKDTALTIAADKGHHKFVELLLLYGATIDVRNKKGATPLWLACNGGHLEVVQLLITRFANPDSSDSRKVSCLMAAFRKGHIKVVKYLVRQVRQFPSDTDCRRLINTITDK</sequence>
<reference evidence="4" key="1">
    <citation type="submission" date="2021-02" db="EMBL/GenBank/DDBJ databases">
        <authorList>
            <person name="Nowell W R."/>
        </authorList>
    </citation>
    <scope>NUCLEOTIDE SEQUENCE</scope>
</reference>
<keyword evidence="1" id="KW-0677">Repeat</keyword>
<keyword evidence="2 3" id="KW-0040">ANK repeat</keyword>
<dbReference type="PROSITE" id="PS50088">
    <property type="entry name" value="ANK_REPEAT"/>
    <property type="match status" value="7"/>
</dbReference>
<feature type="repeat" description="ANK" evidence="3">
    <location>
        <begin position="130"/>
        <end position="162"/>
    </location>
</feature>
<feature type="non-terminal residue" evidence="4">
    <location>
        <position position="1"/>
    </location>
</feature>
<dbReference type="SMART" id="SM00248">
    <property type="entry name" value="ANK"/>
    <property type="match status" value="8"/>
</dbReference>
<evidence type="ECO:0008006" key="6">
    <source>
        <dbReference type="Google" id="ProtNLM"/>
    </source>
</evidence>
<proteinExistence type="predicted"/>
<evidence type="ECO:0000313" key="5">
    <source>
        <dbReference type="Proteomes" id="UP000663873"/>
    </source>
</evidence>
<dbReference type="PROSITE" id="PS50297">
    <property type="entry name" value="ANK_REP_REGION"/>
    <property type="match status" value="6"/>
</dbReference>